<evidence type="ECO:0000313" key="2">
    <source>
        <dbReference type="Proteomes" id="UP001518976"/>
    </source>
</evidence>
<comment type="caution">
    <text evidence="1">The sequence shown here is derived from an EMBL/GenBank/DDBJ whole genome shotgun (WGS) entry which is preliminary data.</text>
</comment>
<proteinExistence type="predicted"/>
<protein>
    <recommendedName>
        <fullName evidence="3">GNAT family N-acetyltransferase</fullName>
    </recommendedName>
</protein>
<dbReference type="EMBL" id="JAFFZN010000026">
    <property type="protein sequence ID" value="MBO8188680.1"/>
    <property type="molecule type" value="Genomic_DNA"/>
</dbReference>
<name>A0ABS3WZX0_9ACTN</name>
<accession>A0ABS3WZX0</accession>
<reference evidence="1 2" key="1">
    <citation type="submission" date="2021-02" db="EMBL/GenBank/DDBJ databases">
        <title>Streptomyces spirodelae sp. nov., isolated from duckweed.</title>
        <authorList>
            <person name="Saimee Y."/>
            <person name="Duangmal K."/>
        </authorList>
    </citation>
    <scope>NUCLEOTIDE SEQUENCE [LARGE SCALE GENOMIC DNA]</scope>
    <source>
        <strain evidence="1 2">DW4-2</strain>
    </source>
</reference>
<evidence type="ECO:0008006" key="3">
    <source>
        <dbReference type="Google" id="ProtNLM"/>
    </source>
</evidence>
<gene>
    <name evidence="1" type="ORF">JW592_24870</name>
</gene>
<sequence>MERVDAALLRRNAQVAYLDLSTEEAVRRWGEPEVTWDDLGPWNTFVFRLADGTLAGLVREVENAPKPGYFLVAANEETGTPVGVDTTEALVAFLSEADFDESRVLERYPN</sequence>
<keyword evidence="2" id="KW-1185">Reference proteome</keyword>
<organism evidence="1 2">
    <name type="scientific">Streptomyces spirodelae</name>
    <dbReference type="NCBI Taxonomy" id="2812904"/>
    <lineage>
        <taxon>Bacteria</taxon>
        <taxon>Bacillati</taxon>
        <taxon>Actinomycetota</taxon>
        <taxon>Actinomycetes</taxon>
        <taxon>Kitasatosporales</taxon>
        <taxon>Streptomycetaceae</taxon>
        <taxon>Streptomyces</taxon>
    </lineage>
</organism>
<evidence type="ECO:0000313" key="1">
    <source>
        <dbReference type="EMBL" id="MBO8188680.1"/>
    </source>
</evidence>
<dbReference type="Proteomes" id="UP001518976">
    <property type="component" value="Unassembled WGS sequence"/>
</dbReference>